<evidence type="ECO:0000313" key="2">
    <source>
        <dbReference type="Proteomes" id="UP000664132"/>
    </source>
</evidence>
<keyword evidence="2" id="KW-1185">Reference proteome</keyword>
<gene>
    <name evidence="1" type="ORF">IFR04_008360</name>
</gene>
<organism evidence="1 2">
    <name type="scientific">Cadophora malorum</name>
    <dbReference type="NCBI Taxonomy" id="108018"/>
    <lineage>
        <taxon>Eukaryota</taxon>
        <taxon>Fungi</taxon>
        <taxon>Dikarya</taxon>
        <taxon>Ascomycota</taxon>
        <taxon>Pezizomycotina</taxon>
        <taxon>Leotiomycetes</taxon>
        <taxon>Helotiales</taxon>
        <taxon>Ploettnerulaceae</taxon>
        <taxon>Cadophora</taxon>
    </lineage>
</organism>
<proteinExistence type="predicted"/>
<dbReference type="EMBL" id="JAFJYH010000127">
    <property type="protein sequence ID" value="KAG4418466.1"/>
    <property type="molecule type" value="Genomic_DNA"/>
</dbReference>
<name>A0A8H7W5L2_9HELO</name>
<protein>
    <submittedName>
        <fullName evidence="1">Uncharacterized protein</fullName>
    </submittedName>
</protein>
<evidence type="ECO:0000313" key="1">
    <source>
        <dbReference type="EMBL" id="KAG4418466.1"/>
    </source>
</evidence>
<accession>A0A8H7W5L2</accession>
<sequence>MVGAGTTLGGVTLGAATVGSATLGTVTGALTEGTAEDMALGTTVEMRVLMLMEGPVGRVLGKAEGVATGSDTDGTDRGTLGTARLVASGKAADSELAGTLTGTLGTTLGAIGNDIDGAGTGTLGTGTLGLPAGRGAVGELTGRVGTDVATGMIEDRREGSLICLGDRTERLESGVRVGLITDGSVKIPVPVKT</sequence>
<dbReference type="AlphaFoldDB" id="A0A8H7W5L2"/>
<dbReference type="Proteomes" id="UP000664132">
    <property type="component" value="Unassembled WGS sequence"/>
</dbReference>
<reference evidence="1" key="1">
    <citation type="submission" date="2021-02" db="EMBL/GenBank/DDBJ databases">
        <title>Genome sequence Cadophora malorum strain M34.</title>
        <authorList>
            <person name="Stefanovic E."/>
            <person name="Vu D."/>
            <person name="Scully C."/>
            <person name="Dijksterhuis J."/>
            <person name="Roader J."/>
            <person name="Houbraken J."/>
        </authorList>
    </citation>
    <scope>NUCLEOTIDE SEQUENCE</scope>
    <source>
        <strain evidence="1">M34</strain>
    </source>
</reference>
<comment type="caution">
    <text evidence="1">The sequence shown here is derived from an EMBL/GenBank/DDBJ whole genome shotgun (WGS) entry which is preliminary data.</text>
</comment>